<sequence>MPCFHICVSISHTNFRHTEGCFCSLHGLCQRLQQLLHKLP</sequence>
<dbReference type="EMBL" id="GGEC01056021">
    <property type="protein sequence ID" value="MBX36505.1"/>
    <property type="molecule type" value="Transcribed_RNA"/>
</dbReference>
<evidence type="ECO:0000313" key="1">
    <source>
        <dbReference type="EMBL" id="MBX36505.1"/>
    </source>
</evidence>
<proteinExistence type="predicted"/>
<organism evidence="1">
    <name type="scientific">Rhizophora mucronata</name>
    <name type="common">Asiatic mangrove</name>
    <dbReference type="NCBI Taxonomy" id="61149"/>
    <lineage>
        <taxon>Eukaryota</taxon>
        <taxon>Viridiplantae</taxon>
        <taxon>Streptophyta</taxon>
        <taxon>Embryophyta</taxon>
        <taxon>Tracheophyta</taxon>
        <taxon>Spermatophyta</taxon>
        <taxon>Magnoliopsida</taxon>
        <taxon>eudicotyledons</taxon>
        <taxon>Gunneridae</taxon>
        <taxon>Pentapetalae</taxon>
        <taxon>rosids</taxon>
        <taxon>fabids</taxon>
        <taxon>Malpighiales</taxon>
        <taxon>Rhizophoraceae</taxon>
        <taxon>Rhizophora</taxon>
    </lineage>
</organism>
<name>A0A2P2N205_RHIMU</name>
<protein>
    <submittedName>
        <fullName evidence="1">Uncharacterized protein</fullName>
    </submittedName>
</protein>
<reference evidence="1" key="1">
    <citation type="submission" date="2018-02" db="EMBL/GenBank/DDBJ databases">
        <title>Rhizophora mucronata_Transcriptome.</title>
        <authorList>
            <person name="Meera S.P."/>
            <person name="Sreeshan A."/>
            <person name="Augustine A."/>
        </authorList>
    </citation>
    <scope>NUCLEOTIDE SEQUENCE</scope>
    <source>
        <tissue evidence="1">Leaf</tissue>
    </source>
</reference>
<accession>A0A2P2N205</accession>
<dbReference type="AlphaFoldDB" id="A0A2P2N205"/>